<dbReference type="Pfam" id="PF00188">
    <property type="entry name" value="CAP"/>
    <property type="match status" value="1"/>
</dbReference>
<dbReference type="InterPro" id="IPR014044">
    <property type="entry name" value="CAP_dom"/>
</dbReference>
<dbReference type="Proteomes" id="UP000239560">
    <property type="component" value="Unassembled WGS sequence"/>
</dbReference>
<evidence type="ECO:0000256" key="2">
    <source>
        <dbReference type="SAM" id="SignalP"/>
    </source>
</evidence>
<dbReference type="AlphaFoldDB" id="A0A2T0AAM3"/>
<feature type="signal peptide" evidence="2">
    <location>
        <begin position="1"/>
        <end position="20"/>
    </location>
</feature>
<dbReference type="EMBL" id="LCTV02000005">
    <property type="protein sequence ID" value="PRQ75051.1"/>
    <property type="molecule type" value="Genomic_DNA"/>
</dbReference>
<accession>A0A2T0AAM3</accession>
<keyword evidence="2" id="KW-0732">Signal</keyword>
<dbReference type="SUPFAM" id="SSF55797">
    <property type="entry name" value="PR-1-like"/>
    <property type="match status" value="1"/>
</dbReference>
<feature type="compositionally biased region" description="Basic residues" evidence="1">
    <location>
        <begin position="42"/>
        <end position="65"/>
    </location>
</feature>
<evidence type="ECO:0000313" key="5">
    <source>
        <dbReference type="Proteomes" id="UP000239560"/>
    </source>
</evidence>
<feature type="chain" id="PRO_5015647716" description="SCP domain-containing protein" evidence="2">
    <location>
        <begin position="21"/>
        <end position="235"/>
    </location>
</feature>
<name>A0A2T0AAM3_RHOTO</name>
<feature type="compositionally biased region" description="Low complexity" evidence="1">
    <location>
        <begin position="112"/>
        <end position="138"/>
    </location>
</feature>
<evidence type="ECO:0000256" key="1">
    <source>
        <dbReference type="SAM" id="MobiDB-lite"/>
    </source>
</evidence>
<proteinExistence type="predicted"/>
<dbReference type="InterPro" id="IPR035940">
    <property type="entry name" value="CAP_sf"/>
</dbReference>
<organism evidence="4 5">
    <name type="scientific">Rhodotorula toruloides</name>
    <name type="common">Yeast</name>
    <name type="synonym">Rhodosporidium toruloides</name>
    <dbReference type="NCBI Taxonomy" id="5286"/>
    <lineage>
        <taxon>Eukaryota</taxon>
        <taxon>Fungi</taxon>
        <taxon>Dikarya</taxon>
        <taxon>Basidiomycota</taxon>
        <taxon>Pucciniomycotina</taxon>
        <taxon>Microbotryomycetes</taxon>
        <taxon>Sporidiobolales</taxon>
        <taxon>Sporidiobolaceae</taxon>
        <taxon>Rhodotorula</taxon>
    </lineage>
</organism>
<reference evidence="4 5" key="1">
    <citation type="journal article" date="2018" name="Elife">
        <title>Functional genomics of lipid metabolism in the oleaginous yeast Rhodosporidium toruloides.</title>
        <authorList>
            <person name="Coradetti S.T."/>
            <person name="Pinel D."/>
            <person name="Geiselman G."/>
            <person name="Ito M."/>
            <person name="Mondo S."/>
            <person name="Reilly M.C."/>
            <person name="Cheng Y.F."/>
            <person name="Bauer S."/>
            <person name="Grigoriev I."/>
            <person name="Gladden J.M."/>
            <person name="Simmons B.A."/>
            <person name="Brem R."/>
            <person name="Arkin A.P."/>
            <person name="Skerker J.M."/>
        </authorList>
    </citation>
    <scope>NUCLEOTIDE SEQUENCE [LARGE SCALE GENOMIC DNA]</scope>
    <source>
        <strain evidence="4 5">NBRC 0880</strain>
    </source>
</reference>
<feature type="region of interest" description="Disordered" evidence="1">
    <location>
        <begin position="186"/>
        <end position="205"/>
    </location>
</feature>
<sequence>MRSFAFVLTAALALAPAVTAASESHAPCTKSKHVKAFGHNKPHHTVEHHHHNHLKHTTTSHKPAKTHTEHSKTSKSKTKTSHKATATAAPANQLNVSHKSRVPFRSRTKTVAPTTTQAKPSTTQAAPPAATTSAAAPSGDSVQAISLQKHNDLRAKHHAPALTWNTDLANAAQAWANKCVFPQQAGVQSPRRRGLSRPYKATPSPCNQRPRVLLLNHLLCSKASTTALTEKLSVR</sequence>
<feature type="compositionally biased region" description="Basic residues" evidence="1">
    <location>
        <begin position="73"/>
        <end position="82"/>
    </location>
</feature>
<evidence type="ECO:0000259" key="3">
    <source>
        <dbReference type="Pfam" id="PF00188"/>
    </source>
</evidence>
<feature type="domain" description="SCP" evidence="3">
    <location>
        <begin position="147"/>
        <end position="182"/>
    </location>
</feature>
<feature type="region of interest" description="Disordered" evidence="1">
    <location>
        <begin position="42"/>
        <end position="140"/>
    </location>
</feature>
<dbReference type="OrthoDB" id="337038at2759"/>
<evidence type="ECO:0000313" key="4">
    <source>
        <dbReference type="EMBL" id="PRQ75051.1"/>
    </source>
</evidence>
<comment type="caution">
    <text evidence="4">The sequence shown here is derived from an EMBL/GenBank/DDBJ whole genome shotgun (WGS) entry which is preliminary data.</text>
</comment>
<gene>
    <name evidence="4" type="ORF">AAT19DRAFT_14073</name>
</gene>
<feature type="compositionally biased region" description="Basic residues" evidence="1">
    <location>
        <begin position="98"/>
        <end position="108"/>
    </location>
</feature>
<dbReference type="Gene3D" id="3.40.33.10">
    <property type="entry name" value="CAP"/>
    <property type="match status" value="1"/>
</dbReference>
<protein>
    <recommendedName>
        <fullName evidence="3">SCP domain-containing protein</fullName>
    </recommendedName>
</protein>